<sequence>MLARGGGVQQYEVKATRKKEESRCRHAAPAERKEAGLHSVLRVLLRLLSSAPDVTTERPSTPPLLRSSAPPLLHPSTPPPLRSSTPPPLRPSAPPRPFSTTTRGEVQTTRLGAHCPGFWIHVAPARILRSSFNNADLHRSETMLTLETIICTLSVLSVAARADFKARNCSEVREACIGKGFSFAHVPLQQISDQTCTESCNLLSQFPSEDCPTPETIWKPYASPICCDL</sequence>
<feature type="region of interest" description="Disordered" evidence="1">
    <location>
        <begin position="1"/>
        <end position="35"/>
    </location>
</feature>
<reference evidence="2 3" key="1">
    <citation type="submission" date="2019-03" db="EMBL/GenBank/DDBJ databases">
        <title>First draft genome of Liparis tanakae, snailfish: a comprehensive survey of snailfish specific genes.</title>
        <authorList>
            <person name="Kim W."/>
            <person name="Song I."/>
            <person name="Jeong J.-H."/>
            <person name="Kim D."/>
            <person name="Kim S."/>
            <person name="Ryu S."/>
            <person name="Song J.Y."/>
            <person name="Lee S.K."/>
        </authorList>
    </citation>
    <scope>NUCLEOTIDE SEQUENCE [LARGE SCALE GENOMIC DNA]</scope>
    <source>
        <tissue evidence="2">Muscle</tissue>
    </source>
</reference>
<organism evidence="2 3">
    <name type="scientific">Liparis tanakae</name>
    <name type="common">Tanaka's snailfish</name>
    <dbReference type="NCBI Taxonomy" id="230148"/>
    <lineage>
        <taxon>Eukaryota</taxon>
        <taxon>Metazoa</taxon>
        <taxon>Chordata</taxon>
        <taxon>Craniata</taxon>
        <taxon>Vertebrata</taxon>
        <taxon>Euteleostomi</taxon>
        <taxon>Actinopterygii</taxon>
        <taxon>Neopterygii</taxon>
        <taxon>Teleostei</taxon>
        <taxon>Neoteleostei</taxon>
        <taxon>Acanthomorphata</taxon>
        <taxon>Eupercaria</taxon>
        <taxon>Perciformes</taxon>
        <taxon>Cottioidei</taxon>
        <taxon>Cottales</taxon>
        <taxon>Liparidae</taxon>
        <taxon>Liparis</taxon>
    </lineage>
</organism>
<feature type="compositionally biased region" description="Basic and acidic residues" evidence="1">
    <location>
        <begin position="14"/>
        <end position="35"/>
    </location>
</feature>
<keyword evidence="3" id="KW-1185">Reference proteome</keyword>
<accession>A0A4Z2HPZ2</accession>
<evidence type="ECO:0000313" key="3">
    <source>
        <dbReference type="Proteomes" id="UP000314294"/>
    </source>
</evidence>
<name>A0A4Z2HPZ2_9TELE</name>
<feature type="compositionally biased region" description="Pro residues" evidence="1">
    <location>
        <begin position="72"/>
        <end position="97"/>
    </location>
</feature>
<proteinExistence type="predicted"/>
<dbReference type="AlphaFoldDB" id="A0A4Z2HPZ2"/>
<dbReference type="Proteomes" id="UP000314294">
    <property type="component" value="Unassembled WGS sequence"/>
</dbReference>
<dbReference type="OrthoDB" id="9428756at2759"/>
<feature type="region of interest" description="Disordered" evidence="1">
    <location>
        <begin position="52"/>
        <end position="104"/>
    </location>
</feature>
<gene>
    <name evidence="2" type="ORF">EYF80_022709</name>
</gene>
<evidence type="ECO:0000256" key="1">
    <source>
        <dbReference type="SAM" id="MobiDB-lite"/>
    </source>
</evidence>
<dbReference type="EMBL" id="SRLO01000210">
    <property type="protein sequence ID" value="TNN67063.1"/>
    <property type="molecule type" value="Genomic_DNA"/>
</dbReference>
<comment type="caution">
    <text evidence="2">The sequence shown here is derived from an EMBL/GenBank/DDBJ whole genome shotgun (WGS) entry which is preliminary data.</text>
</comment>
<protein>
    <submittedName>
        <fullName evidence="2">Uncharacterized protein</fullName>
    </submittedName>
</protein>
<evidence type="ECO:0000313" key="2">
    <source>
        <dbReference type="EMBL" id="TNN67063.1"/>
    </source>
</evidence>